<accession>A0A2T0MF02</accession>
<dbReference type="Pfam" id="PF16344">
    <property type="entry name" value="FecR_C"/>
    <property type="match status" value="1"/>
</dbReference>
<dbReference type="Gene3D" id="3.55.50.30">
    <property type="match status" value="1"/>
</dbReference>
<dbReference type="Gene3D" id="2.60.120.1440">
    <property type="match status" value="1"/>
</dbReference>
<gene>
    <name evidence="4" type="ORF">CLV81_0135</name>
</gene>
<keyword evidence="5" id="KW-1185">Reference proteome</keyword>
<dbReference type="PANTHER" id="PTHR30273">
    <property type="entry name" value="PERIPLASMIC SIGNAL SENSOR AND SIGMA FACTOR ACTIVATOR FECR-RELATED"/>
    <property type="match status" value="1"/>
</dbReference>
<feature type="domain" description="Protein FecR C-terminal" evidence="3">
    <location>
        <begin position="315"/>
        <end position="383"/>
    </location>
</feature>
<evidence type="ECO:0000256" key="1">
    <source>
        <dbReference type="SAM" id="Phobius"/>
    </source>
</evidence>
<reference evidence="4 5" key="1">
    <citation type="submission" date="2018-03" db="EMBL/GenBank/DDBJ databases">
        <title>Genomic Encyclopedia of Archaeal and Bacterial Type Strains, Phase II (KMG-II): from individual species to whole genera.</title>
        <authorList>
            <person name="Goeker M."/>
        </authorList>
    </citation>
    <scope>NUCLEOTIDE SEQUENCE [LARGE SCALE GENOMIC DNA]</scope>
    <source>
        <strain evidence="4 5">DSM 25027</strain>
    </source>
</reference>
<organism evidence="4 5">
    <name type="scientific">Flagellimonas meridianipacifica</name>
    <dbReference type="NCBI Taxonomy" id="1080225"/>
    <lineage>
        <taxon>Bacteria</taxon>
        <taxon>Pseudomonadati</taxon>
        <taxon>Bacteroidota</taxon>
        <taxon>Flavobacteriia</taxon>
        <taxon>Flavobacteriales</taxon>
        <taxon>Flavobacteriaceae</taxon>
        <taxon>Flagellimonas</taxon>
    </lineage>
</organism>
<keyword evidence="1" id="KW-0812">Transmembrane</keyword>
<keyword evidence="1" id="KW-0472">Membrane</keyword>
<dbReference type="RefSeq" id="WP_106143149.1">
    <property type="nucleotide sequence ID" value="NZ_PVYX01000001.1"/>
</dbReference>
<proteinExistence type="predicted"/>
<protein>
    <submittedName>
        <fullName evidence="4">FecR protein</fullName>
    </submittedName>
</protein>
<dbReference type="InterPro" id="IPR032508">
    <property type="entry name" value="FecR_C"/>
</dbReference>
<keyword evidence="1" id="KW-1133">Transmembrane helix</keyword>
<sequence>MINKKIESLIFKYLNDTASTDELRILSDWVKENEEEFAEYIQVSALIKGSFELDNAKKGKDVLIEAVKRKSTKESYRRRTTLFFRYAALFAVIFGLMFLYENSVSETGPSLRTISTSTDDNIKLKLSNGEVRVISAQSKDKILTQGGKVIGTQRGNTILYEDSQAPKKLDYNELTVPYGKMFELVLSDKTRVYLNAGSTLRYPVTFMEQGPREVFLTGEAYFSVTKDKKKPFVVNADQINIEVLGTEFNVSIYPEDMAINTVLVEGAVKVSRSGHTRPPLLLAPNQMAAYNKEKHIMSVSEVDTDMYTAWKDGILLFRGTPFSSIKKKLERHFNVSIENNYGFLDTQVYTASFYREEGIEQILKVFQEDTPFEYQIENNRIIISKPLLVN</sequence>
<dbReference type="AlphaFoldDB" id="A0A2T0MF02"/>
<dbReference type="FunFam" id="2.60.120.1440:FF:000001">
    <property type="entry name" value="Putative anti-sigma factor"/>
    <property type="match status" value="1"/>
</dbReference>
<dbReference type="OrthoDB" id="704021at2"/>
<feature type="domain" description="FecR protein" evidence="2">
    <location>
        <begin position="176"/>
        <end position="269"/>
    </location>
</feature>
<dbReference type="InterPro" id="IPR006860">
    <property type="entry name" value="FecR"/>
</dbReference>
<dbReference type="Pfam" id="PF04773">
    <property type="entry name" value="FecR"/>
    <property type="match status" value="1"/>
</dbReference>
<name>A0A2T0MF02_9FLAO</name>
<evidence type="ECO:0000259" key="3">
    <source>
        <dbReference type="Pfam" id="PF16344"/>
    </source>
</evidence>
<dbReference type="GO" id="GO:0016989">
    <property type="term" value="F:sigma factor antagonist activity"/>
    <property type="evidence" value="ECO:0007669"/>
    <property type="project" value="TreeGrafter"/>
</dbReference>
<comment type="caution">
    <text evidence="4">The sequence shown here is derived from an EMBL/GenBank/DDBJ whole genome shotgun (WGS) entry which is preliminary data.</text>
</comment>
<dbReference type="PANTHER" id="PTHR30273:SF2">
    <property type="entry name" value="PROTEIN FECR"/>
    <property type="match status" value="1"/>
</dbReference>
<evidence type="ECO:0000259" key="2">
    <source>
        <dbReference type="Pfam" id="PF04773"/>
    </source>
</evidence>
<evidence type="ECO:0000313" key="4">
    <source>
        <dbReference type="EMBL" id="PRX56143.1"/>
    </source>
</evidence>
<dbReference type="EMBL" id="PVYX01000001">
    <property type="protein sequence ID" value="PRX56143.1"/>
    <property type="molecule type" value="Genomic_DNA"/>
</dbReference>
<dbReference type="InterPro" id="IPR012373">
    <property type="entry name" value="Ferrdict_sens_TM"/>
</dbReference>
<feature type="transmembrane region" description="Helical" evidence="1">
    <location>
        <begin position="82"/>
        <end position="100"/>
    </location>
</feature>
<dbReference type="Proteomes" id="UP000237640">
    <property type="component" value="Unassembled WGS sequence"/>
</dbReference>
<evidence type="ECO:0000313" key="5">
    <source>
        <dbReference type="Proteomes" id="UP000237640"/>
    </source>
</evidence>